<protein>
    <submittedName>
        <fullName evidence="2">Uncharacterized protein</fullName>
    </submittedName>
</protein>
<feature type="compositionally biased region" description="Low complexity" evidence="1">
    <location>
        <begin position="140"/>
        <end position="209"/>
    </location>
</feature>
<evidence type="ECO:0000313" key="3">
    <source>
        <dbReference type="Proteomes" id="UP001321760"/>
    </source>
</evidence>
<comment type="caution">
    <text evidence="2">The sequence shown here is derived from an EMBL/GenBank/DDBJ whole genome shotgun (WGS) entry which is preliminary data.</text>
</comment>
<reference evidence="2" key="1">
    <citation type="journal article" date="2023" name="Mol. Phylogenet. Evol.">
        <title>Genome-scale phylogeny and comparative genomics of the fungal order Sordariales.</title>
        <authorList>
            <person name="Hensen N."/>
            <person name="Bonometti L."/>
            <person name="Westerberg I."/>
            <person name="Brannstrom I.O."/>
            <person name="Guillou S."/>
            <person name="Cros-Aarteil S."/>
            <person name="Calhoun S."/>
            <person name="Haridas S."/>
            <person name="Kuo A."/>
            <person name="Mondo S."/>
            <person name="Pangilinan J."/>
            <person name="Riley R."/>
            <person name="LaButti K."/>
            <person name="Andreopoulos B."/>
            <person name="Lipzen A."/>
            <person name="Chen C."/>
            <person name="Yan M."/>
            <person name="Daum C."/>
            <person name="Ng V."/>
            <person name="Clum A."/>
            <person name="Steindorff A."/>
            <person name="Ohm R.A."/>
            <person name="Martin F."/>
            <person name="Silar P."/>
            <person name="Natvig D.O."/>
            <person name="Lalanne C."/>
            <person name="Gautier V."/>
            <person name="Ament-Velasquez S.L."/>
            <person name="Kruys A."/>
            <person name="Hutchinson M.I."/>
            <person name="Powell A.J."/>
            <person name="Barry K."/>
            <person name="Miller A.N."/>
            <person name="Grigoriev I.V."/>
            <person name="Debuchy R."/>
            <person name="Gladieux P."/>
            <person name="Hiltunen Thoren M."/>
            <person name="Johannesson H."/>
        </authorList>
    </citation>
    <scope>NUCLEOTIDE SEQUENCE</scope>
    <source>
        <strain evidence="2">PSN243</strain>
    </source>
</reference>
<feature type="compositionally biased region" description="Polar residues" evidence="1">
    <location>
        <begin position="234"/>
        <end position="249"/>
    </location>
</feature>
<keyword evidence="3" id="KW-1185">Reference proteome</keyword>
<dbReference type="AlphaFoldDB" id="A0AAV9G499"/>
<dbReference type="EMBL" id="MU865999">
    <property type="protein sequence ID" value="KAK4443095.1"/>
    <property type="molecule type" value="Genomic_DNA"/>
</dbReference>
<accession>A0AAV9G499</accession>
<evidence type="ECO:0000256" key="1">
    <source>
        <dbReference type="SAM" id="MobiDB-lite"/>
    </source>
</evidence>
<feature type="region of interest" description="Disordered" evidence="1">
    <location>
        <begin position="140"/>
        <end position="249"/>
    </location>
</feature>
<name>A0AAV9G499_9PEZI</name>
<reference evidence="2" key="2">
    <citation type="submission" date="2023-05" db="EMBL/GenBank/DDBJ databases">
        <authorList>
            <consortium name="Lawrence Berkeley National Laboratory"/>
            <person name="Steindorff A."/>
            <person name="Hensen N."/>
            <person name="Bonometti L."/>
            <person name="Westerberg I."/>
            <person name="Brannstrom I.O."/>
            <person name="Guillou S."/>
            <person name="Cros-Aarteil S."/>
            <person name="Calhoun S."/>
            <person name="Haridas S."/>
            <person name="Kuo A."/>
            <person name="Mondo S."/>
            <person name="Pangilinan J."/>
            <person name="Riley R."/>
            <person name="Labutti K."/>
            <person name="Andreopoulos B."/>
            <person name="Lipzen A."/>
            <person name="Chen C."/>
            <person name="Yanf M."/>
            <person name="Daum C."/>
            <person name="Ng V."/>
            <person name="Clum A."/>
            <person name="Ohm R."/>
            <person name="Martin F."/>
            <person name="Silar P."/>
            <person name="Natvig D."/>
            <person name="Lalanne C."/>
            <person name="Gautier V."/>
            <person name="Ament-Velasquez S.L."/>
            <person name="Kruys A."/>
            <person name="Hutchinson M.I."/>
            <person name="Powell A.J."/>
            <person name="Barry K."/>
            <person name="Miller A.N."/>
            <person name="Grigoriev I.V."/>
            <person name="Debuchy R."/>
            <person name="Gladieux P."/>
            <person name="Thoren M.H."/>
            <person name="Johannesson H."/>
        </authorList>
    </citation>
    <scope>NUCLEOTIDE SEQUENCE</scope>
    <source>
        <strain evidence="2">PSN243</strain>
    </source>
</reference>
<dbReference type="Proteomes" id="UP001321760">
    <property type="component" value="Unassembled WGS sequence"/>
</dbReference>
<sequence>MTTVEGTYALCGTTWALDFTCSGPQCSVFADFPDVTCVTANGVTTCSSLVPCDGPVDFSSAFSYTQPGSTSVTSTDSISLPNICEQIQVVSDFSVAGTTVTGSDVPACVPDFGAPASCFPVSSSSVAPSSVASSSAASSSAISSSDVPSSSVPSAAPSSSAASSSVAPSSVASSSAGPSSISSAEPSYSSASSSALPSSTESSSAPPSSTEWCYESSIEFPTTGPWPTEPSPSPDKTSSNEPRTETSTILSTRTYTITSCKPTITNCPLGRVTTEVVTSYSTYCSDDDLQGKPGAPKTGGIGGDHKHQAATNAGAPGAVPTGAKVGVAASKGGDVGVAAPTTGKDVLPLGSGPAAPAPTIFGTAPLSPVAPLATVYTAGARSTRPPTVGFMWCSLLLVFGFLAQGIAALAPPPVQHSAIHNRQVVGNAVSMADKLISHFNGVAANSDLAESLIRSILDIGCDLAIEDECGETVTDIAQSKAFAVEFTTSCRTVITSLVIASSPENSQNPGTALLLSVDAGLLCNFMLGSFFNAPELLDGVCAYPKPCSADFSSDSQNCGRCGNVCTDGSCQGSACPNASCTGQTCDTFTACGPGGSCVCASTTGGMGFCADGQTPCAGLADCESSADCAAGEVCAVNTCCSRNICIAATANCAGTGPGLTPALLLARTWENTTVGDRGVWVS</sequence>
<evidence type="ECO:0000313" key="2">
    <source>
        <dbReference type="EMBL" id="KAK4443095.1"/>
    </source>
</evidence>
<proteinExistence type="predicted"/>
<gene>
    <name evidence="2" type="ORF">QBC34DRAFT_443607</name>
</gene>
<organism evidence="2 3">
    <name type="scientific">Podospora aff. communis PSN243</name>
    <dbReference type="NCBI Taxonomy" id="3040156"/>
    <lineage>
        <taxon>Eukaryota</taxon>
        <taxon>Fungi</taxon>
        <taxon>Dikarya</taxon>
        <taxon>Ascomycota</taxon>
        <taxon>Pezizomycotina</taxon>
        <taxon>Sordariomycetes</taxon>
        <taxon>Sordariomycetidae</taxon>
        <taxon>Sordariales</taxon>
        <taxon>Podosporaceae</taxon>
        <taxon>Podospora</taxon>
    </lineage>
</organism>
<feature type="region of interest" description="Disordered" evidence="1">
    <location>
        <begin position="290"/>
        <end position="317"/>
    </location>
</feature>